<dbReference type="PANTHER" id="PTHR43684:SF3">
    <property type="entry name" value="PEROXISOMAL D3,D2-ENOYL-COA ISOMERASE"/>
    <property type="match status" value="1"/>
</dbReference>
<evidence type="ECO:0000256" key="2">
    <source>
        <dbReference type="SAM" id="MobiDB-lite"/>
    </source>
</evidence>
<dbReference type="SUPFAM" id="SSF52096">
    <property type="entry name" value="ClpP/crotonase"/>
    <property type="match status" value="1"/>
</dbReference>
<keyword evidence="1" id="KW-0843">Virulence</keyword>
<dbReference type="GO" id="GO:0006635">
    <property type="term" value="P:fatty acid beta-oxidation"/>
    <property type="evidence" value="ECO:0007669"/>
    <property type="project" value="TreeGrafter"/>
</dbReference>
<accession>A0AAI9E8E8</accession>
<dbReference type="CDD" id="cd06558">
    <property type="entry name" value="crotonase-like"/>
    <property type="match status" value="1"/>
</dbReference>
<dbReference type="InterPro" id="IPR051053">
    <property type="entry name" value="ECH/Chromodomain_protein"/>
</dbReference>
<evidence type="ECO:0000313" key="3">
    <source>
        <dbReference type="EMBL" id="CAK3867684.1"/>
    </source>
</evidence>
<sequence length="276" mass="30438">MTAKYADIIVTVKDGVGTIKFNRPKSLNAFGGSMVEDTIGALRELNDHPDTTFTVITGEGRFFAAGADVTAVAGISNDFKNDGEKKVFWAQRLAVGMELVRSIIDHKKVLVLAMNGPAVGAGAAWFQGTSDLFYAAEGAWLQVSFSQMGLVPENGSAFNWASNMGVHRANEWLMFGEKASVEELKALGMVNRIFPKEGFHQHVQDFLVEMLKERDGKSMTEMKRLQNVGKRDAQILALFESWQALSERFVEGEPTKRMKAKTAELAAKRKGRDSKI</sequence>
<dbReference type="Pfam" id="PF00378">
    <property type="entry name" value="ECH_1"/>
    <property type="match status" value="1"/>
</dbReference>
<dbReference type="EMBL" id="CAVMBE010000008">
    <property type="protein sequence ID" value="CAK3867684.1"/>
    <property type="molecule type" value="Genomic_DNA"/>
</dbReference>
<feature type="region of interest" description="Disordered" evidence="2">
    <location>
        <begin position="257"/>
        <end position="276"/>
    </location>
</feature>
<dbReference type="GO" id="GO:0016853">
    <property type="term" value="F:isomerase activity"/>
    <property type="evidence" value="ECO:0007669"/>
    <property type="project" value="UniProtKB-KW"/>
</dbReference>
<dbReference type="PANTHER" id="PTHR43684">
    <property type="match status" value="1"/>
</dbReference>
<keyword evidence="3" id="KW-0413">Isomerase</keyword>
<dbReference type="GO" id="GO:0005782">
    <property type="term" value="C:peroxisomal matrix"/>
    <property type="evidence" value="ECO:0007669"/>
    <property type="project" value="TreeGrafter"/>
</dbReference>
<comment type="caution">
    <text evidence="3">The sequence shown here is derived from an EMBL/GenBank/DDBJ whole genome shotgun (WGS) entry which is preliminary data.</text>
</comment>
<gene>
    <name evidence="3" type="ORF">LECACI_7A001928</name>
</gene>
<evidence type="ECO:0000256" key="1">
    <source>
        <dbReference type="ARBA" id="ARBA00023026"/>
    </source>
</evidence>
<protein>
    <submittedName>
        <fullName evidence="3">Enoyl- delta isomerase 2, mitochondrial</fullName>
    </submittedName>
</protein>
<organism evidence="3 4">
    <name type="scientific">Lecanosticta acicola</name>
    <dbReference type="NCBI Taxonomy" id="111012"/>
    <lineage>
        <taxon>Eukaryota</taxon>
        <taxon>Fungi</taxon>
        <taxon>Dikarya</taxon>
        <taxon>Ascomycota</taxon>
        <taxon>Pezizomycotina</taxon>
        <taxon>Dothideomycetes</taxon>
        <taxon>Dothideomycetidae</taxon>
        <taxon>Mycosphaerellales</taxon>
        <taxon>Mycosphaerellaceae</taxon>
        <taxon>Lecanosticta</taxon>
    </lineage>
</organism>
<proteinExistence type="predicted"/>
<reference evidence="3" key="1">
    <citation type="submission" date="2023-11" db="EMBL/GenBank/DDBJ databases">
        <authorList>
            <person name="Alioto T."/>
            <person name="Alioto T."/>
            <person name="Gomez Garrido J."/>
        </authorList>
    </citation>
    <scope>NUCLEOTIDE SEQUENCE</scope>
</reference>
<dbReference type="InterPro" id="IPR029045">
    <property type="entry name" value="ClpP/crotonase-like_dom_sf"/>
</dbReference>
<dbReference type="InterPro" id="IPR001753">
    <property type="entry name" value="Enoyl-CoA_hydra/iso"/>
</dbReference>
<name>A0AAI9E8E8_9PEZI</name>
<keyword evidence="4" id="KW-1185">Reference proteome</keyword>
<dbReference type="Gene3D" id="3.90.226.10">
    <property type="entry name" value="2-enoyl-CoA Hydratase, Chain A, domain 1"/>
    <property type="match status" value="1"/>
</dbReference>
<dbReference type="AlphaFoldDB" id="A0AAI9E8E8"/>
<dbReference type="Proteomes" id="UP001296104">
    <property type="component" value="Unassembled WGS sequence"/>
</dbReference>
<evidence type="ECO:0000313" key="4">
    <source>
        <dbReference type="Proteomes" id="UP001296104"/>
    </source>
</evidence>